<dbReference type="GO" id="GO:0042273">
    <property type="term" value="P:ribosomal large subunit biogenesis"/>
    <property type="evidence" value="ECO:0007669"/>
    <property type="project" value="TreeGrafter"/>
</dbReference>
<dbReference type="GO" id="GO:0000956">
    <property type="term" value="P:nuclear-transcribed mRNA catabolic process"/>
    <property type="evidence" value="ECO:0007669"/>
    <property type="project" value="TreeGrafter"/>
</dbReference>
<evidence type="ECO:0000313" key="1">
    <source>
        <dbReference type="EMBL" id="RZC63963.1"/>
    </source>
</evidence>
<name>A0A4Y7JSA1_PAPSO</name>
<dbReference type="GO" id="GO:0030687">
    <property type="term" value="C:preribosome, large subunit precursor"/>
    <property type="evidence" value="ECO:0007669"/>
    <property type="project" value="TreeGrafter"/>
</dbReference>
<accession>A0A4Y7JSA1</accession>
<keyword evidence="2" id="KW-1185">Reference proteome</keyword>
<dbReference type="GO" id="GO:0003723">
    <property type="term" value="F:RNA binding"/>
    <property type="evidence" value="ECO:0007669"/>
    <property type="project" value="TreeGrafter"/>
</dbReference>
<sequence length="299" mass="34101">MAPKRAQWSLGNQGALDVTKICLGPRPGMISNEDFMILDARWSNISEEEIMTMQYQEAGRLRKVGEEGRKKLELSPDEKRLAVKQLNEAKRRELIQTKEMNKVYFAPNKSLAYSVGLVKELTPEEQNLKPGDSGYKTKEFDTGLHEIGSLSLFALQMLDNDNYGVLLTNKTEDEVLSKFGEYREYDFINAGSTPMETLVFEKDEPLPPLTSAKKLCPKLKKLGMPVEPSGKDLKLTERFVVCEVKKRVTENAAKILILLERKMFNFVLLPVCYWSRTTKETKSLVVVLLQRCYPQTSSY</sequence>
<dbReference type="PANTHER" id="PTHR45841">
    <property type="entry name" value="MRNA TURNOVER PROTEIN 4 MRTO4"/>
    <property type="match status" value="1"/>
</dbReference>
<dbReference type="Proteomes" id="UP000316621">
    <property type="component" value="Chromosome 5"/>
</dbReference>
<protein>
    <submittedName>
        <fullName evidence="1">Uncharacterized protein</fullName>
    </submittedName>
</protein>
<dbReference type="AlphaFoldDB" id="A0A4Y7JSA1"/>
<gene>
    <name evidence="1" type="ORF">C5167_025736</name>
</gene>
<organism evidence="1 2">
    <name type="scientific">Papaver somniferum</name>
    <name type="common">Opium poppy</name>
    <dbReference type="NCBI Taxonomy" id="3469"/>
    <lineage>
        <taxon>Eukaryota</taxon>
        <taxon>Viridiplantae</taxon>
        <taxon>Streptophyta</taxon>
        <taxon>Embryophyta</taxon>
        <taxon>Tracheophyta</taxon>
        <taxon>Spermatophyta</taxon>
        <taxon>Magnoliopsida</taxon>
        <taxon>Ranunculales</taxon>
        <taxon>Papaveraceae</taxon>
        <taxon>Papaveroideae</taxon>
        <taxon>Papaver</taxon>
    </lineage>
</organism>
<dbReference type="InterPro" id="IPR051742">
    <property type="entry name" value="Ribosome_Assembly_uL10"/>
</dbReference>
<proteinExistence type="predicted"/>
<dbReference type="PANTHER" id="PTHR45841:SF1">
    <property type="entry name" value="MRNA TURNOVER PROTEIN 4 HOMOLOG"/>
    <property type="match status" value="1"/>
</dbReference>
<reference evidence="1 2" key="1">
    <citation type="journal article" date="2018" name="Science">
        <title>The opium poppy genome and morphinan production.</title>
        <authorList>
            <person name="Guo L."/>
            <person name="Winzer T."/>
            <person name="Yang X."/>
            <person name="Li Y."/>
            <person name="Ning Z."/>
            <person name="He Z."/>
            <person name="Teodor R."/>
            <person name="Lu Y."/>
            <person name="Bowser T.A."/>
            <person name="Graham I.A."/>
            <person name="Ye K."/>
        </authorList>
    </citation>
    <scope>NUCLEOTIDE SEQUENCE [LARGE SCALE GENOMIC DNA]</scope>
    <source>
        <strain evidence="2">cv. HN1</strain>
        <tissue evidence="1">Leaves</tissue>
    </source>
</reference>
<dbReference type="Gramene" id="RZC63963">
    <property type="protein sequence ID" value="RZC63963"/>
    <property type="gene ID" value="C5167_025736"/>
</dbReference>
<evidence type="ECO:0000313" key="2">
    <source>
        <dbReference type="Proteomes" id="UP000316621"/>
    </source>
</evidence>
<dbReference type="GO" id="GO:0006364">
    <property type="term" value="P:rRNA processing"/>
    <property type="evidence" value="ECO:0007669"/>
    <property type="project" value="TreeGrafter"/>
</dbReference>
<dbReference type="STRING" id="3469.A0A4Y7JSA1"/>
<dbReference type="GO" id="GO:0005730">
    <property type="term" value="C:nucleolus"/>
    <property type="evidence" value="ECO:0007669"/>
    <property type="project" value="TreeGrafter"/>
</dbReference>
<dbReference type="EMBL" id="CM010719">
    <property type="protein sequence ID" value="RZC63963.1"/>
    <property type="molecule type" value="Genomic_DNA"/>
</dbReference>